<dbReference type="AlphaFoldDB" id="A0A2M9BMP7"/>
<evidence type="ECO:0000313" key="2">
    <source>
        <dbReference type="EMBL" id="PJJ59219.1"/>
    </source>
</evidence>
<comment type="caution">
    <text evidence="2">The sequence shown here is derived from an EMBL/GenBank/DDBJ whole genome shotgun (WGS) entry which is preliminary data.</text>
</comment>
<keyword evidence="1" id="KW-0732">Signal</keyword>
<feature type="signal peptide" evidence="1">
    <location>
        <begin position="1"/>
        <end position="25"/>
    </location>
</feature>
<evidence type="ECO:0000256" key="1">
    <source>
        <dbReference type="SAM" id="SignalP"/>
    </source>
</evidence>
<dbReference type="InterPro" id="IPR023888">
    <property type="entry name" value="SdpC-like"/>
</dbReference>
<protein>
    <submittedName>
        <fullName evidence="2">SdpC family antimicrobial peptide</fullName>
    </submittedName>
</protein>
<proteinExistence type="predicted"/>
<accession>A0A2M9BMP7</accession>
<dbReference type="PROSITE" id="PS51257">
    <property type="entry name" value="PROKAR_LIPOPROTEIN"/>
    <property type="match status" value="1"/>
</dbReference>
<dbReference type="OrthoDB" id="1453505at2"/>
<feature type="chain" id="PRO_5014715152" evidence="1">
    <location>
        <begin position="26"/>
        <end position="258"/>
    </location>
</feature>
<organism evidence="2 3">
    <name type="scientific">Hymenobacter chitinivorans DSM 11115</name>
    <dbReference type="NCBI Taxonomy" id="1121954"/>
    <lineage>
        <taxon>Bacteria</taxon>
        <taxon>Pseudomonadati</taxon>
        <taxon>Bacteroidota</taxon>
        <taxon>Cytophagia</taxon>
        <taxon>Cytophagales</taxon>
        <taxon>Hymenobacteraceae</taxon>
        <taxon>Hymenobacter</taxon>
    </lineage>
</organism>
<name>A0A2M9BMP7_9BACT</name>
<reference evidence="2 3" key="1">
    <citation type="submission" date="2017-11" db="EMBL/GenBank/DDBJ databases">
        <title>Genomic Encyclopedia of Archaeal and Bacterial Type Strains, Phase II (KMG-II): From Individual Species to Whole Genera.</title>
        <authorList>
            <person name="Goeker M."/>
        </authorList>
    </citation>
    <scope>NUCLEOTIDE SEQUENCE [LARGE SCALE GENOMIC DNA]</scope>
    <source>
        <strain evidence="2 3">DSM 11115</strain>
    </source>
</reference>
<evidence type="ECO:0000313" key="3">
    <source>
        <dbReference type="Proteomes" id="UP000228535"/>
    </source>
</evidence>
<dbReference type="EMBL" id="PGFA01000001">
    <property type="protein sequence ID" value="PJJ59219.1"/>
    <property type="molecule type" value="Genomic_DNA"/>
</dbReference>
<dbReference type="RefSeq" id="WP_100334946.1">
    <property type="nucleotide sequence ID" value="NZ_PGFA01000001.1"/>
</dbReference>
<sequence>MLSSIRNSVSLGTLSLFLAGTAVLASCSKEDQATPAPAVAQHKTQDYTGEELFRGIFFFEGEVAAKVPAFDSYRTTIRKQIQLHPGLAAVRHRNIDHIVEAVRRLDPTYFDKLQQAIKSQNFERITAAIRLGTTLNEAVTLNAFTSDTQKQTYLQRKRVLQSLDMKRYDFSKEQDIARYTQDAKQALTAAGQDVAPVMEQIEASFVMVYQSGDYIAYQSVSVFIAEVAHAFFEYVADQSGESKLEAEMLIKQLALNLN</sequence>
<gene>
    <name evidence="2" type="ORF">CLV45_0635</name>
</gene>
<dbReference type="Pfam" id="PF26137">
    <property type="entry name" value="Toxin_SdpC"/>
    <property type="match status" value="1"/>
</dbReference>
<keyword evidence="3" id="KW-1185">Reference proteome</keyword>
<dbReference type="Proteomes" id="UP000228535">
    <property type="component" value="Unassembled WGS sequence"/>
</dbReference>